<evidence type="ECO:0000313" key="2">
    <source>
        <dbReference type="EMBL" id="MBB4894199.1"/>
    </source>
</evidence>
<dbReference type="GO" id="GO:0003677">
    <property type="term" value="F:DNA binding"/>
    <property type="evidence" value="ECO:0007669"/>
    <property type="project" value="UniProtKB-KW"/>
</dbReference>
<reference evidence="2 3" key="1">
    <citation type="submission" date="2020-08" db="EMBL/GenBank/DDBJ databases">
        <title>Genomic Encyclopedia of Type Strains, Phase III (KMG-III): the genomes of soil and plant-associated and newly described type strains.</title>
        <authorList>
            <person name="Whitman W."/>
        </authorList>
    </citation>
    <scope>NUCLEOTIDE SEQUENCE [LARGE SCALE GENOMIC DNA]</scope>
    <source>
        <strain evidence="2 3">CECT 3266</strain>
    </source>
</reference>
<dbReference type="Gene3D" id="1.10.10.10">
    <property type="entry name" value="Winged helix-like DNA-binding domain superfamily/Winged helix DNA-binding domain"/>
    <property type="match status" value="1"/>
</dbReference>
<dbReference type="AlphaFoldDB" id="A0A7W7PLD9"/>
<feature type="domain" description="HTH luxR-type" evidence="1">
    <location>
        <begin position="203"/>
        <end position="259"/>
    </location>
</feature>
<dbReference type="InterPro" id="IPR051797">
    <property type="entry name" value="TrmB-like"/>
</dbReference>
<dbReference type="SUPFAM" id="SSF46894">
    <property type="entry name" value="C-terminal effector domain of the bipartite response regulators"/>
    <property type="match status" value="1"/>
</dbReference>
<dbReference type="Pfam" id="PF00196">
    <property type="entry name" value="GerE"/>
    <property type="match status" value="1"/>
</dbReference>
<keyword evidence="2" id="KW-0238">DNA-binding</keyword>
<evidence type="ECO:0000259" key="1">
    <source>
        <dbReference type="SMART" id="SM00421"/>
    </source>
</evidence>
<dbReference type="Proteomes" id="UP000556084">
    <property type="component" value="Unassembled WGS sequence"/>
</dbReference>
<accession>A0A7W7PLD9</accession>
<dbReference type="Gene3D" id="3.30.870.10">
    <property type="entry name" value="Endonuclease Chain A"/>
    <property type="match status" value="1"/>
</dbReference>
<dbReference type="InterPro" id="IPR016032">
    <property type="entry name" value="Sig_transdc_resp-reg_C-effctor"/>
</dbReference>
<protein>
    <submittedName>
        <fullName evidence="2">DNA-binding NarL/FixJ family response regulator</fullName>
    </submittedName>
</protein>
<keyword evidence="3" id="KW-1185">Reference proteome</keyword>
<dbReference type="PANTHER" id="PTHR34293">
    <property type="entry name" value="HTH-TYPE TRANSCRIPTIONAL REGULATOR TRMBL2"/>
    <property type="match status" value="1"/>
</dbReference>
<comment type="caution">
    <text evidence="2">The sequence shown here is derived from an EMBL/GenBank/DDBJ whole genome shotgun (WGS) entry which is preliminary data.</text>
</comment>
<dbReference type="EMBL" id="JACHJH010000004">
    <property type="protein sequence ID" value="MBB4894199.1"/>
    <property type="molecule type" value="Genomic_DNA"/>
</dbReference>
<evidence type="ECO:0000313" key="3">
    <source>
        <dbReference type="Proteomes" id="UP000556084"/>
    </source>
</evidence>
<name>A0A7W7PLD9_9ACTN</name>
<dbReference type="PANTHER" id="PTHR34293:SF1">
    <property type="entry name" value="HTH-TYPE TRANSCRIPTIONAL REGULATOR TRMBL2"/>
    <property type="match status" value="1"/>
</dbReference>
<sequence>MEDPIPEAGDKTACSLHDVAARLTELAEVTHSYAARLESGQRASGVGSGATVTYLSGIPEINKAIDAAVQRACKEILTAQPDGPRPGPVLDGALETVRWKISHGVEMRTIYQHTTRFDEATKAYVRQVTEHGAQVRTLGEFFDRLIIIDAAIAFISANDVRTDAVAIEEPSVVRFLRDVFERSWDRAERFPFIPLHAAKAADDVIPSIRESIRRLLVEGYSDKKIARRLGISERSLQAHVASMKQALGAHNRLQLGYLLGRSETTIVL</sequence>
<gene>
    <name evidence="2" type="ORF">FHS39_003233</name>
</gene>
<dbReference type="RefSeq" id="WP_184350021.1">
    <property type="nucleotide sequence ID" value="NZ_JACHJH010000004.1"/>
</dbReference>
<proteinExistence type="predicted"/>
<dbReference type="SMART" id="SM00421">
    <property type="entry name" value="HTH_LUXR"/>
    <property type="match status" value="1"/>
</dbReference>
<dbReference type="CDD" id="cd06170">
    <property type="entry name" value="LuxR_C_like"/>
    <property type="match status" value="1"/>
</dbReference>
<dbReference type="GO" id="GO:0006355">
    <property type="term" value="P:regulation of DNA-templated transcription"/>
    <property type="evidence" value="ECO:0007669"/>
    <property type="project" value="InterPro"/>
</dbReference>
<dbReference type="SUPFAM" id="SSF56024">
    <property type="entry name" value="Phospholipase D/nuclease"/>
    <property type="match status" value="1"/>
</dbReference>
<organism evidence="2 3">
    <name type="scientific">Streptomyces olivoverticillatus</name>
    <dbReference type="NCBI Taxonomy" id="66427"/>
    <lineage>
        <taxon>Bacteria</taxon>
        <taxon>Bacillati</taxon>
        <taxon>Actinomycetota</taxon>
        <taxon>Actinomycetes</taxon>
        <taxon>Kitasatosporales</taxon>
        <taxon>Streptomycetaceae</taxon>
        <taxon>Streptomyces</taxon>
    </lineage>
</organism>
<dbReference type="InterPro" id="IPR036388">
    <property type="entry name" value="WH-like_DNA-bd_sf"/>
</dbReference>
<dbReference type="InterPro" id="IPR000792">
    <property type="entry name" value="Tscrpt_reg_LuxR_C"/>
</dbReference>